<accession>A0A5C2H8I6</accession>
<dbReference type="RefSeq" id="WP_130234022.1">
    <property type="nucleotide sequence ID" value="NZ_BMEF01000006.1"/>
</dbReference>
<dbReference type="Proteomes" id="UP000322726">
    <property type="component" value="Chromosome"/>
</dbReference>
<dbReference type="EMBL" id="CP035928">
    <property type="protein sequence ID" value="QEP35123.1"/>
    <property type="molecule type" value="Genomic_DNA"/>
</dbReference>
<reference evidence="1 2" key="1">
    <citation type="submission" date="2019-09" db="EMBL/GenBank/DDBJ databases">
        <title>Complete genome sequencing of four Arcobacter species reveals a diverse suite of mobile elements.</title>
        <authorList>
            <person name="Miller W.G."/>
            <person name="Yee E."/>
            <person name="Bono J.L."/>
        </authorList>
    </citation>
    <scope>NUCLEOTIDE SEQUENCE [LARGE SCALE GENOMIC DNA]</scope>
    <source>
        <strain evidence="1 2">LMG 26638</strain>
    </source>
</reference>
<proteinExistence type="predicted"/>
<evidence type="ECO:0000313" key="2">
    <source>
        <dbReference type="Proteomes" id="UP000322726"/>
    </source>
</evidence>
<protein>
    <submittedName>
        <fullName evidence="1">Putative membrane protein</fullName>
    </submittedName>
</protein>
<sequence length="110" mass="12467">MVVERFSQSVLNSGIFRVYIATGFFATLIFFTLNSDIFTTTEILLGTIGVTILLKGLSNLMFSLVISFFSLENKKEEFDFKYNEEHINTLLNELNVNEAIDSGEKLKKAI</sequence>
<dbReference type="KEGG" id="apai:APAC_2051"/>
<evidence type="ECO:0000313" key="1">
    <source>
        <dbReference type="EMBL" id="QEP35123.1"/>
    </source>
</evidence>
<reference evidence="1 2" key="3">
    <citation type="submission" date="2019-09" db="EMBL/GenBank/DDBJ databases">
        <title>Taxonomic note: a critical rebuttal of the proposed division of the genus Arcobacter into six genera, emended descriptions of Arcobacter anaerophilus and the genus Arcobacter, and an assessment of genus-level boundaries for Epsilonproteobacteria using in silico genomic comparator tools.</title>
        <authorList>
            <person name="On S.L.W."/>
            <person name="Miller W.G."/>
            <person name="Biggs P."/>
            <person name="Cornelius A."/>
            <person name="Vandamme P."/>
        </authorList>
    </citation>
    <scope>NUCLEOTIDE SEQUENCE [LARGE SCALE GENOMIC DNA]</scope>
    <source>
        <strain evidence="1 2">LMG 26638</strain>
    </source>
</reference>
<dbReference type="AlphaFoldDB" id="A0A5C2H8I6"/>
<gene>
    <name evidence="1" type="ORF">APAC_2051</name>
</gene>
<keyword evidence="2" id="KW-1185">Reference proteome</keyword>
<dbReference type="OrthoDB" id="5347428at2"/>
<reference evidence="2" key="2">
    <citation type="submission" date="2019-09" db="EMBL/GenBank/DDBJ databases">
        <title>Complete genome sequencing of four Arcobacter species reveals a diverse suite of mobile elements.</title>
        <authorList>
            <person name="On S.L.W."/>
            <person name="Miller W.G."/>
            <person name="Biggs P."/>
            <person name="Cornelius A."/>
            <person name="Vandamme P."/>
        </authorList>
    </citation>
    <scope>NUCLEOTIDE SEQUENCE [LARGE SCALE GENOMIC DNA]</scope>
    <source>
        <strain evidence="2">LMG 26638</strain>
    </source>
</reference>
<name>A0A5C2H8I6_9BACT</name>
<organism evidence="1 2">
    <name type="scientific">Malaciobacter pacificus</name>
    <dbReference type="NCBI Taxonomy" id="1080223"/>
    <lineage>
        <taxon>Bacteria</taxon>
        <taxon>Pseudomonadati</taxon>
        <taxon>Campylobacterota</taxon>
        <taxon>Epsilonproteobacteria</taxon>
        <taxon>Campylobacterales</taxon>
        <taxon>Arcobacteraceae</taxon>
        <taxon>Malaciobacter</taxon>
    </lineage>
</organism>